<evidence type="ECO:0000256" key="1">
    <source>
        <dbReference type="SAM" id="SignalP"/>
    </source>
</evidence>
<name>A0A9P5XIQ5_9AGAR</name>
<organism evidence="2 3">
    <name type="scientific">Macrolepiota fuliginosa MF-IS2</name>
    <dbReference type="NCBI Taxonomy" id="1400762"/>
    <lineage>
        <taxon>Eukaryota</taxon>
        <taxon>Fungi</taxon>
        <taxon>Dikarya</taxon>
        <taxon>Basidiomycota</taxon>
        <taxon>Agaricomycotina</taxon>
        <taxon>Agaricomycetes</taxon>
        <taxon>Agaricomycetidae</taxon>
        <taxon>Agaricales</taxon>
        <taxon>Agaricineae</taxon>
        <taxon>Agaricaceae</taxon>
        <taxon>Macrolepiota</taxon>
    </lineage>
</organism>
<dbReference type="CDD" id="cd22209">
    <property type="entry name" value="EMC10"/>
    <property type="match status" value="1"/>
</dbReference>
<comment type="caution">
    <text evidence="2">The sequence shown here is derived from an EMBL/GenBank/DDBJ whole genome shotgun (WGS) entry which is preliminary data.</text>
</comment>
<evidence type="ECO:0000313" key="2">
    <source>
        <dbReference type="EMBL" id="KAF9451654.1"/>
    </source>
</evidence>
<feature type="signal peptide" evidence="1">
    <location>
        <begin position="1"/>
        <end position="20"/>
    </location>
</feature>
<evidence type="ECO:0000313" key="3">
    <source>
        <dbReference type="Proteomes" id="UP000807342"/>
    </source>
</evidence>
<sequence>MKSAAVLSAVLCPLLTAAESTHTIHHRVYHATLPSLPYSQHGTIHITDDAPPVFHPSPTLSEDLAAFSQLDVPLDSLFYQVALQRKGEDQSSWDFSSIKACHLPQVTSQTIILHTQDAKPFAVDYFASPIPLDGSCPQPGPRPKKKLIPISPFTAFAENVRGLNTTVLLKSPHAPPLPELRNPQPVTPAGLPIQPVPEKSFIQKYWMYIATAFVVLLLVGGEDEGPRRQAQA</sequence>
<protein>
    <recommendedName>
        <fullName evidence="4">ER membrane protein complex subunit 10</fullName>
    </recommendedName>
</protein>
<dbReference type="Pfam" id="PF21203">
    <property type="entry name" value="ECM10"/>
    <property type="match status" value="1"/>
</dbReference>
<proteinExistence type="predicted"/>
<keyword evidence="1" id="KW-0732">Signal</keyword>
<dbReference type="Proteomes" id="UP000807342">
    <property type="component" value="Unassembled WGS sequence"/>
</dbReference>
<accession>A0A9P5XIQ5</accession>
<feature type="chain" id="PRO_5040370785" description="ER membrane protein complex subunit 10" evidence="1">
    <location>
        <begin position="21"/>
        <end position="232"/>
    </location>
</feature>
<evidence type="ECO:0008006" key="4">
    <source>
        <dbReference type="Google" id="ProtNLM"/>
    </source>
</evidence>
<reference evidence="2" key="1">
    <citation type="submission" date="2020-11" db="EMBL/GenBank/DDBJ databases">
        <authorList>
            <consortium name="DOE Joint Genome Institute"/>
            <person name="Ahrendt S."/>
            <person name="Riley R."/>
            <person name="Andreopoulos W."/>
            <person name="Labutti K."/>
            <person name="Pangilinan J."/>
            <person name="Ruiz-Duenas F.J."/>
            <person name="Barrasa J.M."/>
            <person name="Sanchez-Garcia M."/>
            <person name="Camarero S."/>
            <person name="Miyauchi S."/>
            <person name="Serrano A."/>
            <person name="Linde D."/>
            <person name="Babiker R."/>
            <person name="Drula E."/>
            <person name="Ayuso-Fernandez I."/>
            <person name="Pacheco R."/>
            <person name="Padilla G."/>
            <person name="Ferreira P."/>
            <person name="Barriuso J."/>
            <person name="Kellner H."/>
            <person name="Castanera R."/>
            <person name="Alfaro M."/>
            <person name="Ramirez L."/>
            <person name="Pisabarro A.G."/>
            <person name="Kuo A."/>
            <person name="Tritt A."/>
            <person name="Lipzen A."/>
            <person name="He G."/>
            <person name="Yan M."/>
            <person name="Ng V."/>
            <person name="Cullen D."/>
            <person name="Martin F."/>
            <person name="Rosso M.-N."/>
            <person name="Henrissat B."/>
            <person name="Hibbett D."/>
            <person name="Martinez A.T."/>
            <person name="Grigoriev I.V."/>
        </authorList>
    </citation>
    <scope>NUCLEOTIDE SEQUENCE</scope>
    <source>
        <strain evidence="2">MF-IS2</strain>
    </source>
</reference>
<keyword evidence="3" id="KW-1185">Reference proteome</keyword>
<dbReference type="EMBL" id="MU151082">
    <property type="protein sequence ID" value="KAF9451654.1"/>
    <property type="molecule type" value="Genomic_DNA"/>
</dbReference>
<dbReference type="OrthoDB" id="1894652at2759"/>
<gene>
    <name evidence="2" type="ORF">P691DRAFT_772955</name>
</gene>
<dbReference type="AlphaFoldDB" id="A0A9P5XIQ5"/>